<dbReference type="Pfam" id="PF13245">
    <property type="entry name" value="AAA_19"/>
    <property type="match status" value="1"/>
</dbReference>
<comment type="pathway">
    <text evidence="3">Protein modification; protein ubiquitination.</text>
</comment>
<evidence type="ECO:0000256" key="3">
    <source>
        <dbReference type="ARBA" id="ARBA00004906"/>
    </source>
</evidence>
<dbReference type="AlphaFoldDB" id="A0A9F2R6F0"/>
<dbReference type="SUPFAM" id="SSF81383">
    <property type="entry name" value="F-box domain"/>
    <property type="match status" value="1"/>
</dbReference>
<keyword evidence="7" id="KW-0227">DNA damage</keyword>
<organism evidence="24 25">
    <name type="scientific">Python bivittatus</name>
    <name type="common">Burmese python</name>
    <name type="synonym">Python molurus bivittatus</name>
    <dbReference type="NCBI Taxonomy" id="176946"/>
    <lineage>
        <taxon>Eukaryota</taxon>
        <taxon>Metazoa</taxon>
        <taxon>Chordata</taxon>
        <taxon>Craniata</taxon>
        <taxon>Vertebrata</taxon>
        <taxon>Euteleostomi</taxon>
        <taxon>Lepidosauria</taxon>
        <taxon>Squamata</taxon>
        <taxon>Bifurcata</taxon>
        <taxon>Unidentata</taxon>
        <taxon>Episquamata</taxon>
        <taxon>Toxicofera</taxon>
        <taxon>Serpentes</taxon>
        <taxon>Henophidia</taxon>
        <taxon>Pythonidae</taxon>
        <taxon>Python</taxon>
    </lineage>
</organism>
<evidence type="ECO:0000256" key="4">
    <source>
        <dbReference type="ARBA" id="ARBA00009922"/>
    </source>
</evidence>
<dbReference type="SUPFAM" id="SSF52540">
    <property type="entry name" value="P-loop containing nucleoside triphosphate hydrolases"/>
    <property type="match status" value="1"/>
</dbReference>
<evidence type="ECO:0000256" key="15">
    <source>
        <dbReference type="ARBA" id="ARBA00023242"/>
    </source>
</evidence>
<keyword evidence="5" id="KW-0158">Chromosome</keyword>
<protein>
    <recommendedName>
        <fullName evidence="19">F-box DNA helicase 1</fullName>
        <ecNumber evidence="17">5.6.2.4</ecNumber>
    </recommendedName>
    <alternativeName>
        <fullName evidence="21">DNA 3'-5' helicase 1</fullName>
    </alternativeName>
    <alternativeName>
        <fullName evidence="20">F-box only protein 18</fullName>
    </alternativeName>
</protein>
<dbReference type="GO" id="GO:0005634">
    <property type="term" value="C:nucleus"/>
    <property type="evidence" value="ECO:0007669"/>
    <property type="project" value="UniProtKB-SubCell"/>
</dbReference>
<comment type="catalytic activity">
    <reaction evidence="18">
        <text>ATP + H2O = ADP + phosphate + H(+)</text>
        <dbReference type="Rhea" id="RHEA:13065"/>
        <dbReference type="ChEBI" id="CHEBI:15377"/>
        <dbReference type="ChEBI" id="CHEBI:15378"/>
        <dbReference type="ChEBI" id="CHEBI:30616"/>
        <dbReference type="ChEBI" id="CHEBI:43474"/>
        <dbReference type="ChEBI" id="CHEBI:456216"/>
        <dbReference type="EC" id="5.6.2.4"/>
    </reaction>
</comment>
<comment type="catalytic activity">
    <reaction evidence="16">
        <text>Couples ATP hydrolysis with the unwinding of duplex DNA by translocating in the 3'-5' direction.</text>
        <dbReference type="EC" id="5.6.2.4"/>
    </reaction>
</comment>
<dbReference type="Gene3D" id="3.40.50.300">
    <property type="entry name" value="P-loop containing nucleotide triphosphate hydrolases"/>
    <property type="match status" value="2"/>
</dbReference>
<evidence type="ECO:0000256" key="16">
    <source>
        <dbReference type="ARBA" id="ARBA00034617"/>
    </source>
</evidence>
<evidence type="ECO:0000259" key="23">
    <source>
        <dbReference type="PROSITE" id="PS50181"/>
    </source>
</evidence>
<dbReference type="GO" id="GO:0031297">
    <property type="term" value="P:replication fork processing"/>
    <property type="evidence" value="ECO:0007669"/>
    <property type="project" value="TreeGrafter"/>
</dbReference>
<dbReference type="GeneID" id="103062488"/>
<keyword evidence="8" id="KW-0833">Ubl conjugation pathway</keyword>
<evidence type="ECO:0000313" key="25">
    <source>
        <dbReference type="RefSeq" id="XP_007437990.1"/>
    </source>
</evidence>
<keyword evidence="15" id="KW-0539">Nucleus</keyword>
<dbReference type="RefSeq" id="XP_007437990.1">
    <property type="nucleotide sequence ID" value="XM_007437928.3"/>
</dbReference>
<evidence type="ECO:0000256" key="7">
    <source>
        <dbReference type="ARBA" id="ARBA00022763"/>
    </source>
</evidence>
<keyword evidence="14" id="KW-0413">Isomerase</keyword>
<dbReference type="CDD" id="cd22095">
    <property type="entry name" value="F-box_FBXO18"/>
    <property type="match status" value="1"/>
</dbReference>
<dbReference type="Pfam" id="PF12937">
    <property type="entry name" value="F-box-like"/>
    <property type="match status" value="1"/>
</dbReference>
<proteinExistence type="inferred from homology"/>
<keyword evidence="24" id="KW-1185">Reference proteome</keyword>
<evidence type="ECO:0000256" key="18">
    <source>
        <dbReference type="ARBA" id="ARBA00048988"/>
    </source>
</evidence>
<keyword evidence="11" id="KW-0067">ATP-binding</keyword>
<keyword evidence="9" id="KW-0378">Hydrolase</keyword>
<dbReference type="GO" id="GO:0016787">
    <property type="term" value="F:hydrolase activity"/>
    <property type="evidence" value="ECO:0007669"/>
    <property type="project" value="UniProtKB-KW"/>
</dbReference>
<dbReference type="Gene3D" id="1.20.1280.50">
    <property type="match status" value="1"/>
</dbReference>
<sequence>MTRDQMKAFKQLRLTANDCEALRQSPEGTAALTQPLTQRPGSRDSCKGLHPIPRRKKRSKGHQRTITDYFRRKSHISKCSNDMAESNKIKVEEPLENFALDWDSDETCILLGDEGNELMTPRKRFCFSQSTSDCYGSAGQGVPENKPLLVGLPEQSSSDGTVKQEVQDVEVDPLPDAHFGLLGTRTGDVPQGTIEELPDEILQQIFALVPVVDLLQNLCRVCHRWKCIISDMKFIPWKKLYYQYLKAVDRAALTVQVILQRYGLTQERTQCMLGFIRCVSAIWSCHCQDPTAILACLKHHSLFLKAQICITKRLPDLEGPKQRIVYALAVMVAIVLFAGGVCDIQELVACLRRPSSTVSLMDILEMLYCMATLLYAMREKNVLISNRIHYNIFSCLYLLENTHCSAAVINPELSSSERGFSNRPALQPTNEQQQILNHALTPGQVVKIVAFAGTGKTSTLIQYAEKWSHLQFLYLAFNKTIAAQGTQVFPPNVTCKTVHSLAFTEVGKRYRHKLNFGSLTSYLVSFVLSNREGQSPFIRAKTVIQTLAAFFASADQSITVEHTPIWCKNNQGAKVLVQEQEKQIIIEEANQIWAKMKMLSPTREMAYKMTHDGYLKLWQLQKPSLSNFDVILVDEAQDCTPAIMDIVLSQPCGVILVGDPHQQIYTFRGAVNALSEVPHSHIFYLTQSFRFGSEIAYVGATILDVCKKVRNKTLVGNNHESDVSGIGVEGKVARLSRGNQTVFDDAVNVTNGDPPAKIHLLGGLKAFGLEKVHDLWKLLHPELKLEIKDSFIKRWVEKGLGSIKNYAEKAEDKQLEIKIAIVEKYRERIPELVERISRCHVLAPENADYILGTVHKAKGLEFDTVQVASDFVNIPFTWPYLGRMPQSQPETTLEDEWNLLYVAVTRAKRRLIMPRLLADLLKYAREYYVRFELTSEVCKETSPVWCSEVGCCNSIPADSFLIPKKMNFVYTDSTKTTKGFLCPSCAVQFLGPIAQLTMSPEMVQDTDSPQEFTEVPTVVRLLLEGL</sequence>
<dbReference type="PANTHER" id="PTHR11070">
    <property type="entry name" value="UVRD / RECB / PCRA DNA HELICASE FAMILY MEMBER"/>
    <property type="match status" value="1"/>
</dbReference>
<dbReference type="PANTHER" id="PTHR11070:SF30">
    <property type="entry name" value="F-BOX DNA HELICASE 1"/>
    <property type="match status" value="1"/>
</dbReference>
<evidence type="ECO:0000256" key="2">
    <source>
        <dbReference type="ARBA" id="ARBA00004286"/>
    </source>
</evidence>
<keyword evidence="12" id="KW-0238">DNA-binding</keyword>
<evidence type="ECO:0000256" key="19">
    <source>
        <dbReference type="ARBA" id="ARBA00071173"/>
    </source>
</evidence>
<evidence type="ECO:0000256" key="8">
    <source>
        <dbReference type="ARBA" id="ARBA00022786"/>
    </source>
</evidence>
<feature type="compositionally biased region" description="Basic residues" evidence="22">
    <location>
        <begin position="52"/>
        <end position="63"/>
    </location>
</feature>
<evidence type="ECO:0000256" key="6">
    <source>
        <dbReference type="ARBA" id="ARBA00022741"/>
    </source>
</evidence>
<dbReference type="GO" id="GO:0003677">
    <property type="term" value="F:DNA binding"/>
    <property type="evidence" value="ECO:0007669"/>
    <property type="project" value="UniProtKB-KW"/>
</dbReference>
<feature type="compositionally biased region" description="Polar residues" evidence="22">
    <location>
        <begin position="31"/>
        <end position="40"/>
    </location>
</feature>
<accession>A0A9F2R6F0</accession>
<evidence type="ECO:0000256" key="12">
    <source>
        <dbReference type="ARBA" id="ARBA00023125"/>
    </source>
</evidence>
<dbReference type="CTD" id="84893"/>
<evidence type="ECO:0000256" key="22">
    <source>
        <dbReference type="SAM" id="MobiDB-lite"/>
    </source>
</evidence>
<dbReference type="InterPro" id="IPR001810">
    <property type="entry name" value="F-box_dom"/>
</dbReference>
<evidence type="ECO:0000256" key="9">
    <source>
        <dbReference type="ARBA" id="ARBA00022801"/>
    </source>
</evidence>
<evidence type="ECO:0000256" key="10">
    <source>
        <dbReference type="ARBA" id="ARBA00022806"/>
    </source>
</evidence>
<evidence type="ECO:0000256" key="21">
    <source>
        <dbReference type="ARBA" id="ARBA00079567"/>
    </source>
</evidence>
<evidence type="ECO:0000256" key="1">
    <source>
        <dbReference type="ARBA" id="ARBA00004123"/>
    </source>
</evidence>
<evidence type="ECO:0000256" key="5">
    <source>
        <dbReference type="ARBA" id="ARBA00022454"/>
    </source>
</evidence>
<dbReference type="PROSITE" id="PS50181">
    <property type="entry name" value="FBOX"/>
    <property type="match status" value="1"/>
</dbReference>
<comment type="subcellular location">
    <subcellularLocation>
        <location evidence="2">Chromosome</location>
    </subcellularLocation>
    <subcellularLocation>
        <location evidence="1">Nucleus</location>
    </subcellularLocation>
</comment>
<dbReference type="InterPro" id="IPR014017">
    <property type="entry name" value="DNA_helicase_UvrD-like_C"/>
</dbReference>
<evidence type="ECO:0000256" key="17">
    <source>
        <dbReference type="ARBA" id="ARBA00034808"/>
    </source>
</evidence>
<gene>
    <name evidence="25" type="primary">FBH1</name>
</gene>
<dbReference type="FunFam" id="1.20.1280.50:FF:000011">
    <property type="entry name" value="F-box DNA helicase 1"/>
    <property type="match status" value="1"/>
</dbReference>
<dbReference type="GO" id="GO:0043138">
    <property type="term" value="F:3'-5' DNA helicase activity"/>
    <property type="evidence" value="ECO:0007669"/>
    <property type="project" value="UniProtKB-EC"/>
</dbReference>
<keyword evidence="6" id="KW-0547">Nucleotide-binding</keyword>
<dbReference type="Proteomes" id="UP000695026">
    <property type="component" value="Unplaced"/>
</dbReference>
<dbReference type="GO" id="GO:0005694">
    <property type="term" value="C:chromosome"/>
    <property type="evidence" value="ECO:0007669"/>
    <property type="project" value="UniProtKB-SubCell"/>
</dbReference>
<keyword evidence="10 25" id="KW-0347">Helicase</keyword>
<dbReference type="KEGG" id="pbi:103062488"/>
<keyword evidence="13" id="KW-0234">DNA repair</keyword>
<dbReference type="OrthoDB" id="1470711at2759"/>
<dbReference type="Pfam" id="PF13361">
    <property type="entry name" value="UvrD_C"/>
    <property type="match status" value="1"/>
</dbReference>
<dbReference type="GO" id="GO:0000724">
    <property type="term" value="P:double-strand break repair via homologous recombination"/>
    <property type="evidence" value="ECO:0007669"/>
    <property type="project" value="TreeGrafter"/>
</dbReference>
<comment type="similarity">
    <text evidence="4">Belongs to the helicase family. UvrD subfamily.</text>
</comment>
<evidence type="ECO:0000256" key="14">
    <source>
        <dbReference type="ARBA" id="ARBA00023235"/>
    </source>
</evidence>
<dbReference type="SMART" id="SM00256">
    <property type="entry name" value="FBOX"/>
    <property type="match status" value="1"/>
</dbReference>
<evidence type="ECO:0000256" key="13">
    <source>
        <dbReference type="ARBA" id="ARBA00023204"/>
    </source>
</evidence>
<feature type="domain" description="F-box" evidence="23">
    <location>
        <begin position="191"/>
        <end position="240"/>
    </location>
</feature>
<dbReference type="CDD" id="cd18786">
    <property type="entry name" value="SF1_C"/>
    <property type="match status" value="1"/>
</dbReference>
<dbReference type="OMA" id="CERCVWT"/>
<evidence type="ECO:0000313" key="24">
    <source>
        <dbReference type="Proteomes" id="UP000695026"/>
    </source>
</evidence>
<reference evidence="25" key="1">
    <citation type="submission" date="2025-08" db="UniProtKB">
        <authorList>
            <consortium name="RefSeq"/>
        </authorList>
    </citation>
    <scope>IDENTIFICATION</scope>
    <source>
        <tissue evidence="25">Liver</tissue>
    </source>
</reference>
<dbReference type="InterPro" id="IPR036047">
    <property type="entry name" value="F-box-like_dom_sf"/>
</dbReference>
<dbReference type="InterPro" id="IPR027417">
    <property type="entry name" value="P-loop_NTPase"/>
</dbReference>
<name>A0A9F2R6F0_PYTBI</name>
<dbReference type="EC" id="5.6.2.4" evidence="17"/>
<feature type="region of interest" description="Disordered" evidence="22">
    <location>
        <begin position="23"/>
        <end position="64"/>
    </location>
</feature>
<dbReference type="InterPro" id="IPR000212">
    <property type="entry name" value="DNA_helicase_UvrD/REP"/>
</dbReference>
<dbReference type="GO" id="GO:0005524">
    <property type="term" value="F:ATP binding"/>
    <property type="evidence" value="ECO:0007669"/>
    <property type="project" value="UniProtKB-KW"/>
</dbReference>
<evidence type="ECO:0000256" key="20">
    <source>
        <dbReference type="ARBA" id="ARBA00075040"/>
    </source>
</evidence>
<evidence type="ECO:0000256" key="11">
    <source>
        <dbReference type="ARBA" id="ARBA00022840"/>
    </source>
</evidence>